<feature type="domain" description="B box-type" evidence="7">
    <location>
        <begin position="95"/>
        <end position="131"/>
    </location>
</feature>
<dbReference type="Gene3D" id="3.30.40.10">
    <property type="entry name" value="Zinc/RING finger domain, C3HC4 (zinc finger)"/>
    <property type="match status" value="1"/>
</dbReference>
<dbReference type="PROSITE" id="PS50119">
    <property type="entry name" value="ZF_BBOX"/>
    <property type="match status" value="1"/>
</dbReference>
<dbReference type="InterPro" id="IPR013320">
    <property type="entry name" value="ConA-like_dom_sf"/>
</dbReference>
<dbReference type="InterPro" id="IPR043136">
    <property type="entry name" value="B30.2/SPRY_sf"/>
</dbReference>
<dbReference type="FunFam" id="2.60.120.920:FF:000004">
    <property type="entry name" value="Butyrophilin subfamily 1 member A1"/>
    <property type="match status" value="1"/>
</dbReference>
<sequence>MDARDLIENLKVDLTCSICLSYFTDPVIVKCGHSFCIKCLLQCREGVDETLTCPECRRVIKYNDFVPNENLHNLSIAGKVLRSHLLQSVVVLTTCDQHGEKEKFFCEEDERLLCNSCLLAPEHKDHKVLPLETASGKCKDKLQETRTALQKKEEEFKTAFDKMKRRERRCKEETYTLKQSVISEYGKMHQFLWDEEYQYLKRLDKESTDNLVKLEKSKARLSQQIQNLQQIILEVEENLNKMPLEMLQDMTSTLESSEELLLPEPELASPGLTSYPITGLREVLLSFQRDITLDPESANPHLILSEDLKRVQYGSVPQDLPDHKGRFDYALAVLGAQTFTYGKHYWEVEVGDKTEWELGICKDSVGRKGKLSSSSEGGRTLADCTSGNSFFLVNSQNGFQLRQPVHKVGIFLDYEKGHIAFYDVTARSLIYSLSNTVFEGPLCPYFSFGIPNEGSTPGSLIICPGGNQLEDHQ</sequence>
<dbReference type="SUPFAM" id="SSF57845">
    <property type="entry name" value="B-box zinc-binding domain"/>
    <property type="match status" value="1"/>
</dbReference>
<evidence type="ECO:0000313" key="9">
    <source>
        <dbReference type="Ensembl" id="ENSVURP00010021225.1"/>
    </source>
</evidence>
<protein>
    <submittedName>
        <fullName evidence="9">Uncharacterized protein</fullName>
    </submittedName>
</protein>
<proteinExistence type="predicted"/>
<dbReference type="SMART" id="SM00449">
    <property type="entry name" value="SPRY"/>
    <property type="match status" value="1"/>
</dbReference>
<dbReference type="SMART" id="SM00184">
    <property type="entry name" value="RING"/>
    <property type="match status" value="1"/>
</dbReference>
<dbReference type="Pfam" id="PF15227">
    <property type="entry name" value="zf-C3HC4_4"/>
    <property type="match status" value="1"/>
</dbReference>
<keyword evidence="5" id="KW-0175">Coiled coil</keyword>
<dbReference type="PROSITE" id="PS50188">
    <property type="entry name" value="B302_SPRY"/>
    <property type="match status" value="1"/>
</dbReference>
<dbReference type="PRINTS" id="PR01407">
    <property type="entry name" value="BUTYPHLNCDUF"/>
</dbReference>
<reference evidence="10" key="1">
    <citation type="submission" date="2018-12" db="EMBL/GenBank/DDBJ databases">
        <authorList>
            <person name="Yazar S."/>
        </authorList>
    </citation>
    <scope>NUCLEOTIDE SEQUENCE [LARGE SCALE GENOMIC DNA]</scope>
</reference>
<dbReference type="Ensembl" id="ENSVURT00010024163.1">
    <property type="protein sequence ID" value="ENSVURP00010021225.1"/>
    <property type="gene ID" value="ENSVURG00010016227.1"/>
</dbReference>
<dbReference type="SMART" id="SM00589">
    <property type="entry name" value="PRY"/>
    <property type="match status" value="1"/>
</dbReference>
<evidence type="ECO:0000256" key="2">
    <source>
        <dbReference type="ARBA" id="ARBA00022771"/>
    </source>
</evidence>
<evidence type="ECO:0000313" key="10">
    <source>
        <dbReference type="Proteomes" id="UP000314987"/>
    </source>
</evidence>
<dbReference type="AlphaFoldDB" id="A0A4X2LHN2"/>
<dbReference type="InterPro" id="IPR001841">
    <property type="entry name" value="Znf_RING"/>
</dbReference>
<dbReference type="InterPro" id="IPR003877">
    <property type="entry name" value="SPRY_dom"/>
</dbReference>
<feature type="coiled-coil region" evidence="5">
    <location>
        <begin position="139"/>
        <end position="169"/>
    </location>
</feature>
<dbReference type="Pfam" id="PF00622">
    <property type="entry name" value="SPRY"/>
    <property type="match status" value="1"/>
</dbReference>
<dbReference type="InterPro" id="IPR000315">
    <property type="entry name" value="Znf_B-box"/>
</dbReference>
<evidence type="ECO:0000256" key="3">
    <source>
        <dbReference type="ARBA" id="ARBA00022833"/>
    </source>
</evidence>
<evidence type="ECO:0000259" key="8">
    <source>
        <dbReference type="PROSITE" id="PS50188"/>
    </source>
</evidence>
<feature type="domain" description="RING-type" evidence="6">
    <location>
        <begin position="16"/>
        <end position="57"/>
    </location>
</feature>
<keyword evidence="1" id="KW-0479">Metal-binding</keyword>
<dbReference type="Gene3D" id="2.60.120.920">
    <property type="match status" value="1"/>
</dbReference>
<dbReference type="InterPro" id="IPR017907">
    <property type="entry name" value="Znf_RING_CS"/>
</dbReference>
<keyword evidence="3" id="KW-0862">Zinc</keyword>
<dbReference type="SUPFAM" id="SSF57850">
    <property type="entry name" value="RING/U-box"/>
    <property type="match status" value="1"/>
</dbReference>
<dbReference type="Ensembl" id="ENSVURT00010013343.1">
    <property type="protein sequence ID" value="ENSVURP00010011742.1"/>
    <property type="gene ID" value="ENSVURG00010009085.1"/>
</dbReference>
<dbReference type="InterPro" id="IPR001870">
    <property type="entry name" value="B30.2/SPRY"/>
</dbReference>
<evidence type="ECO:0000259" key="7">
    <source>
        <dbReference type="PROSITE" id="PS50119"/>
    </source>
</evidence>
<dbReference type="GeneTree" id="ENSGT00940000154582"/>
<dbReference type="Pfam" id="PF13765">
    <property type="entry name" value="PRY"/>
    <property type="match status" value="1"/>
</dbReference>
<dbReference type="STRING" id="29139.ENSVURP00010011742"/>
<feature type="coiled-coil region" evidence="5">
    <location>
        <begin position="211"/>
        <end position="238"/>
    </location>
</feature>
<dbReference type="Pfam" id="PF00643">
    <property type="entry name" value="zf-B_box"/>
    <property type="match status" value="1"/>
</dbReference>
<dbReference type="CDD" id="cd13733">
    <property type="entry name" value="SPRY_PRY_C-I_1"/>
    <property type="match status" value="1"/>
</dbReference>
<dbReference type="PROSITE" id="PS00518">
    <property type="entry name" value="ZF_RING_1"/>
    <property type="match status" value="1"/>
</dbReference>
<organism evidence="9 10">
    <name type="scientific">Vombatus ursinus</name>
    <name type="common">Common wombat</name>
    <dbReference type="NCBI Taxonomy" id="29139"/>
    <lineage>
        <taxon>Eukaryota</taxon>
        <taxon>Metazoa</taxon>
        <taxon>Chordata</taxon>
        <taxon>Craniata</taxon>
        <taxon>Vertebrata</taxon>
        <taxon>Euteleostomi</taxon>
        <taxon>Mammalia</taxon>
        <taxon>Metatheria</taxon>
        <taxon>Diprotodontia</taxon>
        <taxon>Vombatidae</taxon>
        <taxon>Vombatus</taxon>
    </lineage>
</organism>
<evidence type="ECO:0000256" key="4">
    <source>
        <dbReference type="PROSITE-ProRule" id="PRU00024"/>
    </source>
</evidence>
<dbReference type="InterPro" id="IPR003879">
    <property type="entry name" value="Butyrophylin_SPRY"/>
</dbReference>
<dbReference type="PROSITE" id="PS50089">
    <property type="entry name" value="ZF_RING_2"/>
    <property type="match status" value="1"/>
</dbReference>
<reference evidence="9" key="2">
    <citation type="submission" date="2025-05" db="UniProtKB">
        <authorList>
            <consortium name="Ensembl"/>
        </authorList>
    </citation>
    <scope>IDENTIFICATION</scope>
</reference>
<dbReference type="OMA" id="MDYFSHP"/>
<evidence type="ECO:0000256" key="1">
    <source>
        <dbReference type="ARBA" id="ARBA00022723"/>
    </source>
</evidence>
<feature type="domain" description="B30.2/SPRY" evidence="8">
    <location>
        <begin position="271"/>
        <end position="469"/>
    </location>
</feature>
<dbReference type="SUPFAM" id="SSF49899">
    <property type="entry name" value="Concanavalin A-like lectins/glucanases"/>
    <property type="match status" value="1"/>
</dbReference>
<dbReference type="InterPro" id="IPR050143">
    <property type="entry name" value="TRIM/RBCC"/>
</dbReference>
<accession>A0A4X2LHN2</accession>
<evidence type="ECO:0000259" key="6">
    <source>
        <dbReference type="PROSITE" id="PS50089"/>
    </source>
</evidence>
<name>A0A4X2LHN2_VOMUR</name>
<dbReference type="GO" id="GO:0008270">
    <property type="term" value="F:zinc ion binding"/>
    <property type="evidence" value="ECO:0007669"/>
    <property type="project" value="UniProtKB-KW"/>
</dbReference>
<keyword evidence="10" id="KW-1185">Reference proteome</keyword>
<keyword evidence="2 4" id="KW-0863">Zinc-finger</keyword>
<dbReference type="SMART" id="SM00336">
    <property type="entry name" value="BBOX"/>
    <property type="match status" value="1"/>
</dbReference>
<dbReference type="Proteomes" id="UP000314987">
    <property type="component" value="Unassembled WGS sequence"/>
</dbReference>
<evidence type="ECO:0000256" key="5">
    <source>
        <dbReference type="SAM" id="Coils"/>
    </source>
</evidence>
<dbReference type="InterPro" id="IPR006574">
    <property type="entry name" value="PRY"/>
</dbReference>
<dbReference type="InterPro" id="IPR013083">
    <property type="entry name" value="Znf_RING/FYVE/PHD"/>
</dbReference>
<dbReference type="PANTHER" id="PTHR24103">
    <property type="entry name" value="E3 UBIQUITIN-PROTEIN LIGASE TRIM"/>
    <property type="match status" value="1"/>
</dbReference>
<dbReference type="Gene3D" id="3.30.160.60">
    <property type="entry name" value="Classic Zinc Finger"/>
    <property type="match status" value="1"/>
</dbReference>